<evidence type="ECO:0000313" key="3">
    <source>
        <dbReference type="Proteomes" id="UP000887159"/>
    </source>
</evidence>
<protein>
    <submittedName>
        <fullName evidence="2">Uncharacterized protein</fullName>
    </submittedName>
</protein>
<dbReference type="InterPro" id="IPR036397">
    <property type="entry name" value="RNaseH_sf"/>
</dbReference>
<sequence>MWVGAMRPLEDGDENGWTVRKFQTHDGSGRSRDTEDREDRLIVRSAVTAPDSSLSTIRTQRCVDDILRTVLLLFLLQYVGLLFQPDNAKLHTIRVAMNCLTSYQALLWSSRSPDLSSIQQVWDMMGRRLHLSWNVDDFAQ</sequence>
<organism evidence="2 3">
    <name type="scientific">Trichonephila clavipes</name>
    <name type="common">Golden silk orbweaver</name>
    <name type="synonym">Nephila clavipes</name>
    <dbReference type="NCBI Taxonomy" id="2585209"/>
    <lineage>
        <taxon>Eukaryota</taxon>
        <taxon>Metazoa</taxon>
        <taxon>Ecdysozoa</taxon>
        <taxon>Arthropoda</taxon>
        <taxon>Chelicerata</taxon>
        <taxon>Arachnida</taxon>
        <taxon>Araneae</taxon>
        <taxon>Araneomorphae</taxon>
        <taxon>Entelegynae</taxon>
        <taxon>Araneoidea</taxon>
        <taxon>Nephilidae</taxon>
        <taxon>Trichonephila</taxon>
    </lineage>
</organism>
<keyword evidence="3" id="KW-1185">Reference proteome</keyword>
<dbReference type="Gene3D" id="3.30.420.10">
    <property type="entry name" value="Ribonuclease H-like superfamily/Ribonuclease H"/>
    <property type="match status" value="1"/>
</dbReference>
<comment type="caution">
    <text evidence="2">The sequence shown here is derived from an EMBL/GenBank/DDBJ whole genome shotgun (WGS) entry which is preliminary data.</text>
</comment>
<gene>
    <name evidence="2" type="primary">NCL1_36290</name>
    <name evidence="2" type="ORF">TNCV_981111</name>
</gene>
<name>A0A8X6RZP1_TRICX</name>
<feature type="compositionally biased region" description="Basic and acidic residues" evidence="1">
    <location>
        <begin position="23"/>
        <end position="37"/>
    </location>
</feature>
<dbReference type="AlphaFoldDB" id="A0A8X6RZP1"/>
<proteinExistence type="predicted"/>
<dbReference type="GO" id="GO:0003676">
    <property type="term" value="F:nucleic acid binding"/>
    <property type="evidence" value="ECO:0007669"/>
    <property type="project" value="InterPro"/>
</dbReference>
<evidence type="ECO:0000313" key="2">
    <source>
        <dbReference type="EMBL" id="GFY03106.1"/>
    </source>
</evidence>
<evidence type="ECO:0000256" key="1">
    <source>
        <dbReference type="SAM" id="MobiDB-lite"/>
    </source>
</evidence>
<reference evidence="2" key="1">
    <citation type="submission" date="2020-08" db="EMBL/GenBank/DDBJ databases">
        <title>Multicomponent nature underlies the extraordinary mechanical properties of spider dragline silk.</title>
        <authorList>
            <person name="Kono N."/>
            <person name="Nakamura H."/>
            <person name="Mori M."/>
            <person name="Yoshida Y."/>
            <person name="Ohtoshi R."/>
            <person name="Malay A.D."/>
            <person name="Moran D.A.P."/>
            <person name="Tomita M."/>
            <person name="Numata K."/>
            <person name="Arakawa K."/>
        </authorList>
    </citation>
    <scope>NUCLEOTIDE SEQUENCE</scope>
</reference>
<dbReference type="EMBL" id="BMAU01021234">
    <property type="protein sequence ID" value="GFY03106.1"/>
    <property type="molecule type" value="Genomic_DNA"/>
</dbReference>
<dbReference type="Proteomes" id="UP000887159">
    <property type="component" value="Unassembled WGS sequence"/>
</dbReference>
<feature type="region of interest" description="Disordered" evidence="1">
    <location>
        <begin position="18"/>
        <end position="37"/>
    </location>
</feature>
<accession>A0A8X6RZP1</accession>